<keyword evidence="2" id="KW-1185">Reference proteome</keyword>
<dbReference type="OrthoDB" id="3625242at2"/>
<evidence type="ECO:0000313" key="1">
    <source>
        <dbReference type="EMBL" id="AXB47430.1"/>
    </source>
</evidence>
<dbReference type="Proteomes" id="UP000250434">
    <property type="component" value="Chromosome"/>
</dbReference>
<dbReference type="AlphaFoldDB" id="A0A344LHA6"/>
<organism evidence="1 2">
    <name type="scientific">Amycolatopsis albispora</name>
    <dbReference type="NCBI Taxonomy" id="1804986"/>
    <lineage>
        <taxon>Bacteria</taxon>
        <taxon>Bacillati</taxon>
        <taxon>Actinomycetota</taxon>
        <taxon>Actinomycetes</taxon>
        <taxon>Pseudonocardiales</taxon>
        <taxon>Pseudonocardiaceae</taxon>
        <taxon>Amycolatopsis</taxon>
    </lineage>
</organism>
<dbReference type="KEGG" id="aab:A4R43_37385"/>
<proteinExistence type="predicted"/>
<accession>A0A344LHA6</accession>
<dbReference type="Pfam" id="PF19748">
    <property type="entry name" value="DUF6235"/>
    <property type="match status" value="1"/>
</dbReference>
<reference evidence="1 2" key="1">
    <citation type="submission" date="2016-04" db="EMBL/GenBank/DDBJ databases">
        <title>Complete genome sequence and analysis of deep-sea sediment isolate, Amycolatopsis sp. WP1.</title>
        <authorList>
            <person name="Wang H."/>
            <person name="Chen S."/>
            <person name="Wu Q."/>
        </authorList>
    </citation>
    <scope>NUCLEOTIDE SEQUENCE [LARGE SCALE GENOMIC DNA]</scope>
    <source>
        <strain evidence="1 2">WP1</strain>
    </source>
</reference>
<dbReference type="InterPro" id="IPR046202">
    <property type="entry name" value="DUF6235"/>
</dbReference>
<dbReference type="EMBL" id="CP015163">
    <property type="protein sequence ID" value="AXB47430.1"/>
    <property type="molecule type" value="Genomic_DNA"/>
</dbReference>
<protein>
    <submittedName>
        <fullName evidence="1">Uncharacterized protein</fullName>
    </submittedName>
</protein>
<name>A0A344LHA6_9PSEU</name>
<evidence type="ECO:0000313" key="2">
    <source>
        <dbReference type="Proteomes" id="UP000250434"/>
    </source>
</evidence>
<sequence length="110" mass="12317">MEEAGQMTMSARLRSGMRVIEHWAAEAYQAEKNALYTALFTVLDGSVFRTYEIIDDEERAEEFYVRVRPKLLMKIRLHHFDSFGVVFIGTPEDAGLPEAGSPPEAPPAAA</sequence>
<gene>
    <name evidence="1" type="ORF">A4R43_37385</name>
</gene>